<organism evidence="1 2">
    <name type="scientific">Aeromonas hydrophila</name>
    <dbReference type="NCBI Taxonomy" id="644"/>
    <lineage>
        <taxon>Bacteria</taxon>
        <taxon>Pseudomonadati</taxon>
        <taxon>Pseudomonadota</taxon>
        <taxon>Gammaproteobacteria</taxon>
        <taxon>Aeromonadales</taxon>
        <taxon>Aeromonadaceae</taxon>
        <taxon>Aeromonas</taxon>
    </lineage>
</organism>
<protein>
    <submittedName>
        <fullName evidence="1">Uncharacterized protein</fullName>
    </submittedName>
</protein>
<proteinExistence type="predicted"/>
<reference evidence="1 2" key="1">
    <citation type="journal article" date="2018" name="PLoS ONE">
        <title>Phenotypic characterization and whole genome analysis of extended-spectrum beta-lactamase-producing bacteria isolated from dogs in Germany.</title>
        <authorList>
            <person name="Boehmer T."/>
            <person name="Vogler A.J."/>
            <person name="Thomas A."/>
            <person name="Sauer S."/>
            <person name="Hergenroether M."/>
            <person name="Straubinger R.K."/>
            <person name="Birdsell D."/>
            <person name="Keim P."/>
            <person name="Sahl J.W."/>
            <person name="Williamson C.H."/>
            <person name="Riehm J.M."/>
        </authorList>
    </citation>
    <scope>NUCLEOTIDE SEQUENCE [LARGE SCALE GENOMIC DNA]</scope>
    <source>
        <strain evidence="1 2">AFG_SD03_1510_Ahy_093</strain>
    </source>
</reference>
<sequence length="79" mass="8600">MKRVLPVFPGRAGRAKKSALSPGILRHWLASAKEGILAWTMGADEIKGFLSVAMREKRLRMPGQIAIMCSLNSSFSDVG</sequence>
<dbReference type="EMBL" id="PUTQ01000015">
    <property type="protein sequence ID" value="RCF49161.1"/>
    <property type="molecule type" value="Genomic_DNA"/>
</dbReference>
<gene>
    <name evidence="1" type="ORF">C6C11_12035</name>
</gene>
<comment type="caution">
    <text evidence="1">The sequence shown here is derived from an EMBL/GenBank/DDBJ whole genome shotgun (WGS) entry which is preliminary data.</text>
</comment>
<name>A0ABD7G7T6_AERHY</name>
<reference evidence="2" key="2">
    <citation type="submission" date="2018-02" db="EMBL/GenBank/DDBJ databases">
        <title>Phenotypic characterization and whole genome analysis of multidrug-resistant, extended-spectrum beta-lactamase-producing bacteria isolated from dogs in Germany.</title>
        <authorList>
            <person name="Williamson C."/>
        </authorList>
    </citation>
    <scope>NUCLEOTIDE SEQUENCE [LARGE SCALE GENOMIC DNA]</scope>
    <source>
        <strain evidence="2">AFG_SD03_1510_Ahy_093</strain>
    </source>
</reference>
<dbReference type="AlphaFoldDB" id="A0ABD7G7T6"/>
<dbReference type="Proteomes" id="UP000253075">
    <property type="component" value="Unassembled WGS sequence"/>
</dbReference>
<evidence type="ECO:0000313" key="1">
    <source>
        <dbReference type="EMBL" id="RCF49161.1"/>
    </source>
</evidence>
<accession>A0ABD7G7T6</accession>
<evidence type="ECO:0000313" key="2">
    <source>
        <dbReference type="Proteomes" id="UP000253075"/>
    </source>
</evidence>